<feature type="region of interest" description="Disordered" evidence="1">
    <location>
        <begin position="120"/>
        <end position="146"/>
    </location>
</feature>
<comment type="caution">
    <text evidence="2">The sequence shown here is derived from an EMBL/GenBank/DDBJ whole genome shotgun (WGS) entry which is preliminary data.</text>
</comment>
<keyword evidence="3" id="KW-1185">Reference proteome</keyword>
<gene>
    <name evidence="2" type="ORF">PEVE_00010873</name>
</gene>
<evidence type="ECO:0000313" key="2">
    <source>
        <dbReference type="EMBL" id="CAH3021345.1"/>
    </source>
</evidence>
<accession>A0ABN8LZS3</accession>
<proteinExistence type="predicted"/>
<organism evidence="2 3">
    <name type="scientific">Porites evermanni</name>
    <dbReference type="NCBI Taxonomy" id="104178"/>
    <lineage>
        <taxon>Eukaryota</taxon>
        <taxon>Metazoa</taxon>
        <taxon>Cnidaria</taxon>
        <taxon>Anthozoa</taxon>
        <taxon>Hexacorallia</taxon>
        <taxon>Scleractinia</taxon>
        <taxon>Fungiina</taxon>
        <taxon>Poritidae</taxon>
        <taxon>Porites</taxon>
    </lineage>
</organism>
<reference evidence="2 3" key="1">
    <citation type="submission" date="2022-05" db="EMBL/GenBank/DDBJ databases">
        <authorList>
            <consortium name="Genoscope - CEA"/>
            <person name="William W."/>
        </authorList>
    </citation>
    <scope>NUCLEOTIDE SEQUENCE [LARGE SCALE GENOMIC DNA]</scope>
</reference>
<protein>
    <submittedName>
        <fullName evidence="2">Uncharacterized protein</fullName>
    </submittedName>
</protein>
<name>A0ABN8LZS3_9CNID</name>
<dbReference type="EMBL" id="CALNXI010000178">
    <property type="protein sequence ID" value="CAH3021345.1"/>
    <property type="molecule type" value="Genomic_DNA"/>
</dbReference>
<evidence type="ECO:0000313" key="3">
    <source>
        <dbReference type="Proteomes" id="UP001159427"/>
    </source>
</evidence>
<sequence>MPVGEQIVEDLKRQQQSLKTRAANLRREAIDASLSPDLPRSTMKATDNGASSWLNAVPFEEQGLTLNKKQFRDSLRLRYNLQLADLPSHCACRDWRSIHSQARPVVYEGGFCCTKTRWHPKPSHVSAQPSLQECRGRAPPPDPDLQSQALRLGVRLD</sequence>
<evidence type="ECO:0000256" key="1">
    <source>
        <dbReference type="SAM" id="MobiDB-lite"/>
    </source>
</evidence>
<dbReference type="Proteomes" id="UP001159427">
    <property type="component" value="Unassembled WGS sequence"/>
</dbReference>